<dbReference type="GO" id="GO:0070461">
    <property type="term" value="C:SAGA-type complex"/>
    <property type="evidence" value="ECO:0007669"/>
    <property type="project" value="TreeGrafter"/>
</dbReference>
<evidence type="ECO:0000256" key="6">
    <source>
        <dbReference type="ARBA" id="ARBA00023242"/>
    </source>
</evidence>
<feature type="region of interest" description="Disordered" evidence="8">
    <location>
        <begin position="252"/>
        <end position="295"/>
    </location>
</feature>
<keyword evidence="5 7" id="KW-0804">Transcription</keyword>
<dbReference type="OrthoDB" id="270417at2759"/>
<dbReference type="FunFam" id="1.10.10.60:FF:000110">
    <property type="entry name" value="Transcriptional adapter"/>
    <property type="match status" value="1"/>
</dbReference>
<dbReference type="InterPro" id="IPR055141">
    <property type="entry name" value="TADA2A_B-like_dom"/>
</dbReference>
<evidence type="ECO:0000256" key="1">
    <source>
        <dbReference type="ARBA" id="ARBA00022723"/>
    </source>
</evidence>
<dbReference type="InParanoid" id="A0A165JQL3"/>
<feature type="domain" description="Myb-like" evidence="9">
    <location>
        <begin position="90"/>
        <end position="133"/>
    </location>
</feature>
<dbReference type="GO" id="GO:0006357">
    <property type="term" value="P:regulation of transcription by RNA polymerase II"/>
    <property type="evidence" value="ECO:0007669"/>
    <property type="project" value="InterPro"/>
</dbReference>
<dbReference type="GO" id="GO:0008270">
    <property type="term" value="F:zinc ion binding"/>
    <property type="evidence" value="ECO:0007669"/>
    <property type="project" value="UniProtKB-KW"/>
</dbReference>
<dbReference type="Gene3D" id="1.10.10.10">
    <property type="entry name" value="Winged helix-like DNA-binding domain superfamily/Winged helix DNA-binding domain"/>
    <property type="match status" value="1"/>
</dbReference>
<sequence length="587" mass="66228">MTITNRKRPNPAEDIIAISEPGVQIECDMCMVDLTHSIRIKCADPVCEPGDGVDICPRCFCNGVEFAKHKNFHPYRVVELHSYPIFDEDWPADEELLLIDGLINSGLGNWQAVAEHVGTRTKEECERHYNQIYVDSPEYPLPVMDRSFDVDQDEFQARKRRRINKMNEAAIAPPPAVVVSLPGVHEVAHYLPGRLEFEVENDNEAEDLIKDLEFGLVFQYGGSDMPEDPNDADVKARVKWLEERAQAHKHVNGKTIPGYPVNGDVKSETSTPAPMTNGTTEPRDDDDELVDPPPFETEDSTAFKLALIDMYADRVRKRKESKAFVLDRGLLDIKRVKEKEKEQQPKDFVAKFKAFARLQSAEDYEAFLNGMIYELMLRKRIMNLQEWRRLGLTSPQEVERYDRERQQRIQRQAIERGYFPPDMQTKKELNERDGTPLAARPLAGRKPPQSALTLAGAPSLHLLNSAEQTLCSQLRILPRPYLAVKETLVREFARRGGRLRKKEAKEIVKIDGTKVNKIWDFLVQAGVLKLATIGVEPAPPPPPPPPLPVPLALPAPEQDLQMQFATPDAAASVNGAGLTPASSFMSF</sequence>
<dbReference type="SUPFAM" id="SSF46689">
    <property type="entry name" value="Homeodomain-like"/>
    <property type="match status" value="2"/>
</dbReference>
<keyword evidence="1" id="KW-0479">Metal-binding</keyword>
<dbReference type="PANTHER" id="PTHR12374">
    <property type="entry name" value="TRANSCRIPTIONAL ADAPTOR 2 ADA2 -RELATED"/>
    <property type="match status" value="1"/>
</dbReference>
<evidence type="ECO:0000256" key="3">
    <source>
        <dbReference type="ARBA" id="ARBA00022833"/>
    </source>
</evidence>
<dbReference type="FunCoup" id="A0A165JQL3">
    <property type="interactions" value="303"/>
</dbReference>
<proteinExistence type="predicted"/>
<feature type="compositionally biased region" description="Polar residues" evidence="8">
    <location>
        <begin position="268"/>
        <end position="280"/>
    </location>
</feature>
<name>A0A165JQL3_EXIGL</name>
<evidence type="ECO:0000256" key="7">
    <source>
        <dbReference type="PIRNR" id="PIRNR025024"/>
    </source>
</evidence>
<dbReference type="Gene3D" id="1.10.10.60">
    <property type="entry name" value="Homeodomain-like"/>
    <property type="match status" value="1"/>
</dbReference>
<evidence type="ECO:0000259" key="11">
    <source>
        <dbReference type="PROSITE" id="PS51293"/>
    </source>
</evidence>
<dbReference type="InterPro" id="IPR017884">
    <property type="entry name" value="SANT_dom"/>
</dbReference>
<gene>
    <name evidence="12" type="ORF">EXIGLDRAFT_834457</name>
</gene>
<comment type="subcellular location">
    <subcellularLocation>
        <location evidence="7">Nucleus</location>
    </subcellularLocation>
</comment>
<dbReference type="GO" id="GO:0006338">
    <property type="term" value="P:chromatin remodeling"/>
    <property type="evidence" value="ECO:0007669"/>
    <property type="project" value="TreeGrafter"/>
</dbReference>
<evidence type="ECO:0000259" key="10">
    <source>
        <dbReference type="PROSITE" id="PS50934"/>
    </source>
</evidence>
<feature type="domain" description="SWIRM" evidence="10">
    <location>
        <begin position="443"/>
        <end position="539"/>
    </location>
</feature>
<evidence type="ECO:0000313" key="12">
    <source>
        <dbReference type="EMBL" id="KZV95192.1"/>
    </source>
</evidence>
<feature type="domain" description="SANT" evidence="11">
    <location>
        <begin position="85"/>
        <end position="137"/>
    </location>
</feature>
<protein>
    <recommendedName>
        <fullName evidence="7">Transcriptional adapter 2</fullName>
    </recommendedName>
</protein>
<dbReference type="AlphaFoldDB" id="A0A165JQL3"/>
<dbReference type="CDD" id="cd02335">
    <property type="entry name" value="ZZ_ADA2"/>
    <property type="match status" value="1"/>
</dbReference>
<dbReference type="Pfam" id="PF25299">
    <property type="entry name" value="ZZ_ADA2"/>
    <property type="match status" value="1"/>
</dbReference>
<dbReference type="GO" id="GO:0003713">
    <property type="term" value="F:transcription coactivator activity"/>
    <property type="evidence" value="ECO:0007669"/>
    <property type="project" value="InterPro"/>
</dbReference>
<dbReference type="SUPFAM" id="SSF57850">
    <property type="entry name" value="RING/U-box"/>
    <property type="match status" value="1"/>
</dbReference>
<evidence type="ECO:0000256" key="4">
    <source>
        <dbReference type="ARBA" id="ARBA00023015"/>
    </source>
</evidence>
<dbReference type="InterPro" id="IPR009057">
    <property type="entry name" value="Homeodomain-like_sf"/>
</dbReference>
<dbReference type="GO" id="GO:0003682">
    <property type="term" value="F:chromatin binding"/>
    <property type="evidence" value="ECO:0007669"/>
    <property type="project" value="TreeGrafter"/>
</dbReference>
<dbReference type="InterPro" id="IPR036388">
    <property type="entry name" value="WH-like_DNA-bd_sf"/>
</dbReference>
<dbReference type="Pfam" id="PF00249">
    <property type="entry name" value="Myb_DNA-binding"/>
    <property type="match status" value="1"/>
</dbReference>
<dbReference type="EMBL" id="KV425961">
    <property type="protein sequence ID" value="KZV95192.1"/>
    <property type="molecule type" value="Genomic_DNA"/>
</dbReference>
<dbReference type="PROSITE" id="PS50934">
    <property type="entry name" value="SWIRM"/>
    <property type="match status" value="1"/>
</dbReference>
<evidence type="ECO:0000313" key="13">
    <source>
        <dbReference type="Proteomes" id="UP000077266"/>
    </source>
</evidence>
<dbReference type="InterPro" id="IPR007526">
    <property type="entry name" value="SWIRM"/>
</dbReference>
<reference evidence="12 13" key="1">
    <citation type="journal article" date="2016" name="Mol. Biol. Evol.">
        <title>Comparative Genomics of Early-Diverging Mushroom-Forming Fungi Provides Insights into the Origins of Lignocellulose Decay Capabilities.</title>
        <authorList>
            <person name="Nagy L.G."/>
            <person name="Riley R."/>
            <person name="Tritt A."/>
            <person name="Adam C."/>
            <person name="Daum C."/>
            <person name="Floudas D."/>
            <person name="Sun H."/>
            <person name="Yadav J.S."/>
            <person name="Pangilinan J."/>
            <person name="Larsson K.H."/>
            <person name="Matsuura K."/>
            <person name="Barry K."/>
            <person name="Labutti K."/>
            <person name="Kuo R."/>
            <person name="Ohm R.A."/>
            <person name="Bhattacharya S.S."/>
            <person name="Shirouzu T."/>
            <person name="Yoshinaga Y."/>
            <person name="Martin F.M."/>
            <person name="Grigoriev I.V."/>
            <person name="Hibbett D.S."/>
        </authorList>
    </citation>
    <scope>NUCLEOTIDE SEQUENCE [LARGE SCALE GENOMIC DNA]</scope>
    <source>
        <strain evidence="12 13">HHB12029</strain>
    </source>
</reference>
<dbReference type="InterPro" id="IPR000433">
    <property type="entry name" value="Znf_ZZ"/>
</dbReference>
<dbReference type="STRING" id="1314781.A0A165JQL3"/>
<keyword evidence="2" id="KW-0863">Zinc-finger</keyword>
<dbReference type="PIRSF" id="PIRSF025024">
    <property type="entry name" value="Transcriptional_adaptor_2"/>
    <property type="match status" value="1"/>
</dbReference>
<evidence type="ECO:0000256" key="8">
    <source>
        <dbReference type="SAM" id="MobiDB-lite"/>
    </source>
</evidence>
<dbReference type="Pfam" id="PF22941">
    <property type="entry name" value="TADA2A-like_3rd"/>
    <property type="match status" value="2"/>
</dbReference>
<dbReference type="PANTHER" id="PTHR12374:SF20">
    <property type="entry name" value="TRANSCRIPTIONAL ADAPTER 2-ALPHA"/>
    <property type="match status" value="1"/>
</dbReference>
<dbReference type="FunFam" id="1.10.10.10:FF:000087">
    <property type="entry name" value="Transcriptional adapter 2"/>
    <property type="match status" value="1"/>
</dbReference>
<keyword evidence="13" id="KW-1185">Reference proteome</keyword>
<dbReference type="InterPro" id="IPR041983">
    <property type="entry name" value="ADA2-like_ZZ"/>
</dbReference>
<dbReference type="Pfam" id="PF04433">
    <property type="entry name" value="SWIRM"/>
    <property type="match status" value="1"/>
</dbReference>
<dbReference type="CDD" id="cd00167">
    <property type="entry name" value="SANT"/>
    <property type="match status" value="1"/>
</dbReference>
<dbReference type="SMART" id="SM00717">
    <property type="entry name" value="SANT"/>
    <property type="match status" value="1"/>
</dbReference>
<dbReference type="PROSITE" id="PS50090">
    <property type="entry name" value="MYB_LIKE"/>
    <property type="match status" value="1"/>
</dbReference>
<evidence type="ECO:0000256" key="2">
    <source>
        <dbReference type="ARBA" id="ARBA00022771"/>
    </source>
</evidence>
<dbReference type="Proteomes" id="UP000077266">
    <property type="component" value="Unassembled WGS sequence"/>
</dbReference>
<accession>A0A165JQL3</accession>
<dbReference type="GO" id="GO:0005634">
    <property type="term" value="C:nucleus"/>
    <property type="evidence" value="ECO:0007669"/>
    <property type="project" value="UniProtKB-SubCell"/>
</dbReference>
<dbReference type="PROSITE" id="PS51293">
    <property type="entry name" value="SANT"/>
    <property type="match status" value="1"/>
</dbReference>
<dbReference type="InterPro" id="IPR001005">
    <property type="entry name" value="SANT/Myb"/>
</dbReference>
<keyword evidence="4 7" id="KW-0805">Transcription regulation</keyword>
<keyword evidence="6 7" id="KW-0539">Nucleus</keyword>
<dbReference type="InterPro" id="IPR016827">
    <property type="entry name" value="Ada2/TADA2"/>
</dbReference>
<evidence type="ECO:0000256" key="5">
    <source>
        <dbReference type="ARBA" id="ARBA00023163"/>
    </source>
</evidence>
<organism evidence="12 13">
    <name type="scientific">Exidia glandulosa HHB12029</name>
    <dbReference type="NCBI Taxonomy" id="1314781"/>
    <lineage>
        <taxon>Eukaryota</taxon>
        <taxon>Fungi</taxon>
        <taxon>Dikarya</taxon>
        <taxon>Basidiomycota</taxon>
        <taxon>Agaricomycotina</taxon>
        <taxon>Agaricomycetes</taxon>
        <taxon>Auriculariales</taxon>
        <taxon>Exidiaceae</taxon>
        <taxon>Exidia</taxon>
    </lineage>
</organism>
<evidence type="ECO:0000259" key="9">
    <source>
        <dbReference type="PROSITE" id="PS50090"/>
    </source>
</evidence>
<keyword evidence="3" id="KW-0862">Zinc</keyword>